<dbReference type="Pfam" id="PF07714">
    <property type="entry name" value="PK_Tyr_Ser-Thr"/>
    <property type="match status" value="3"/>
</dbReference>
<dbReference type="GO" id="GO:0005524">
    <property type="term" value="F:ATP binding"/>
    <property type="evidence" value="ECO:0007669"/>
    <property type="project" value="InterPro"/>
</dbReference>
<accession>A0A915ZHF4</accession>
<dbReference type="Proteomes" id="UP000684084">
    <property type="component" value="Unassembled WGS sequence"/>
</dbReference>
<name>A0A915ZHF4_9GLOM</name>
<dbReference type="EMBL" id="CAGKOT010000034">
    <property type="protein sequence ID" value="CAB5375038.1"/>
    <property type="molecule type" value="Genomic_DNA"/>
</dbReference>
<sequence length="731" mass="84933">MKPNKEKEKSKKDTKSENKTSTVYSAIWKDGPRIKWDQQNEEYKRVETKVIIIKKDGNDVDQINEILNELKIYLNCHTQEYALLIQFYGISKHPDSNDYFIIKQFHENTSSLIEHISHNFDSLNWEMKLRLLLYLSEDLKALHNAKYVHRYYKYPSSVLVFNNSFCAIETFLECKALPLSNTDEKVCLEYLAADNNKDHSNSKSQEIIPQQAESSNLGLSDIIDSIKRLVKFFKMNELTTKTPIGSMTSTYILKENGLVVWFRLRIIPILGMSFDESTNEHLLIMQYADSGNLRQFLKNHLEKLNWDDKIKYAYQITEGIKYLHDKDIFHYNLHSKNILIHQEEAKIMLDIANNDSEISFIDPKLLEDDSYEYDKKSDIYSLGVLMWEISSGKPPFADGNVSENLLKINLIGGHREEPVPDTPDEYLKLYNSCWDSEPNVRPSINQVFNKLGKILYAQPKKIHETSELVNLIKDNRLTEIIDKKDLSEEKSIVDGDTILKATRKKTKCLVVLKTIKLNEAFIHELKMHKTLNSYLRIVPILGISLDESTNECLLITEYADGGNLRQYLKNQENLTWNNKIKLAYQITEGIKYLHDKDINHQSLYYKNIVIHKKEAKIILDIAKSTKSDYLNDNEKNPYIDPKFLEDDSYEYDKKSDIYSLGVLLWELSGGNPKAHSIGVPIPGTTSEYLNLYKSCCDSESNKRPSISQVFNKLEETGFLSKDNTYIRYNFR</sequence>
<evidence type="ECO:0000259" key="2">
    <source>
        <dbReference type="PROSITE" id="PS50011"/>
    </source>
</evidence>
<evidence type="ECO:0000256" key="1">
    <source>
        <dbReference type="SAM" id="MobiDB-lite"/>
    </source>
</evidence>
<dbReference type="GO" id="GO:0004674">
    <property type="term" value="F:protein serine/threonine kinase activity"/>
    <property type="evidence" value="ECO:0007669"/>
    <property type="project" value="TreeGrafter"/>
</dbReference>
<feature type="domain" description="Protein kinase" evidence="2">
    <location>
        <begin position="466"/>
        <end position="719"/>
    </location>
</feature>
<dbReference type="OrthoDB" id="2435576at2759"/>
<dbReference type="CDD" id="cd00180">
    <property type="entry name" value="PKc"/>
    <property type="match status" value="1"/>
</dbReference>
<dbReference type="VEuPathDB" id="FungiDB:RhiirFUN_026505"/>
<feature type="region of interest" description="Disordered" evidence="1">
    <location>
        <begin position="1"/>
        <end position="20"/>
    </location>
</feature>
<dbReference type="InterPro" id="IPR001245">
    <property type="entry name" value="Ser-Thr/Tyr_kinase_cat_dom"/>
</dbReference>
<dbReference type="InterPro" id="IPR000719">
    <property type="entry name" value="Prot_kinase_dom"/>
</dbReference>
<gene>
    <name evidence="3" type="ORF">CHRIB12_LOCUS14686</name>
</gene>
<proteinExistence type="predicted"/>
<protein>
    <recommendedName>
        <fullName evidence="2">Protein kinase domain-containing protein</fullName>
    </recommendedName>
</protein>
<dbReference type="PROSITE" id="PS50011">
    <property type="entry name" value="PROTEIN_KINASE_DOM"/>
    <property type="match status" value="2"/>
</dbReference>
<feature type="domain" description="Protein kinase" evidence="2">
    <location>
        <begin position="202"/>
        <end position="455"/>
    </location>
</feature>
<evidence type="ECO:0000313" key="4">
    <source>
        <dbReference type="Proteomes" id="UP000684084"/>
    </source>
</evidence>
<dbReference type="InterPro" id="IPR051681">
    <property type="entry name" value="Ser/Thr_Kinases-Pseudokinases"/>
</dbReference>
<dbReference type="PANTHER" id="PTHR44329">
    <property type="entry name" value="SERINE/THREONINE-PROTEIN KINASE TNNI3K-RELATED"/>
    <property type="match status" value="1"/>
</dbReference>
<evidence type="ECO:0000313" key="3">
    <source>
        <dbReference type="EMBL" id="CAB5375038.1"/>
    </source>
</evidence>
<feature type="compositionally biased region" description="Basic and acidic residues" evidence="1">
    <location>
        <begin position="1"/>
        <end position="18"/>
    </location>
</feature>
<dbReference type="AlphaFoldDB" id="A0A915ZHF4"/>
<reference evidence="3" key="1">
    <citation type="submission" date="2020-05" db="EMBL/GenBank/DDBJ databases">
        <authorList>
            <person name="Rincon C."/>
            <person name="Sanders R I."/>
            <person name="Robbins C."/>
            <person name="Chaturvedi A."/>
        </authorList>
    </citation>
    <scope>NUCLEOTIDE SEQUENCE</scope>
    <source>
        <strain evidence="3">CHB12</strain>
    </source>
</reference>
<comment type="caution">
    <text evidence="3">The sequence shown here is derived from an EMBL/GenBank/DDBJ whole genome shotgun (WGS) entry which is preliminary data.</text>
</comment>
<organism evidence="3 4">
    <name type="scientific">Rhizophagus irregularis</name>
    <dbReference type="NCBI Taxonomy" id="588596"/>
    <lineage>
        <taxon>Eukaryota</taxon>
        <taxon>Fungi</taxon>
        <taxon>Fungi incertae sedis</taxon>
        <taxon>Mucoromycota</taxon>
        <taxon>Glomeromycotina</taxon>
        <taxon>Glomeromycetes</taxon>
        <taxon>Glomerales</taxon>
        <taxon>Glomeraceae</taxon>
        <taxon>Rhizophagus</taxon>
    </lineage>
</organism>